<proteinExistence type="predicted"/>
<sequence>MGAHMLGVRVEMACRGSGNGLGILLVFLLDLLGTTASNMEPIYWNSLNERLLAHREKGREKERKGERERYEEAEIEIEKSELRRKNKRWMRGRPRRFRDDKGYVLYPQIGDRLDLICPPLDTARSTPEYEFYKLYLVSSREQADRCESCVGGVGVDCVSECEYVSPVKATSDGTRQGLDSMRGRSGVCATQGMKVVLKVGQSPYGLPPKKEPPAGRTTSRNPGGTGNSTQSRGGSSFGGEGGGENGPLQPSNIALIAGAAGGSAFLLLVTAVICVVCYRRRHAKHSDTHHPPLSLSSLTSSPSKRGGGGGITSSNNNGSEPSDIIIPLRTSDSAYCPHYEKVSGLWAPYGHPVYIVQEMPPQSPANIYYKV</sequence>
<gene>
    <name evidence="1" type="ORF">L3Q82_017010</name>
</gene>
<comment type="caution">
    <text evidence="1">The sequence shown here is derived from an EMBL/GenBank/DDBJ whole genome shotgun (WGS) entry which is preliminary data.</text>
</comment>
<protein>
    <submittedName>
        <fullName evidence="1">Uncharacterized protein</fullName>
    </submittedName>
</protein>
<reference evidence="1" key="1">
    <citation type="submission" date="2022-04" db="EMBL/GenBank/DDBJ databases">
        <title>Jade perch genome.</title>
        <authorList>
            <person name="Chao B."/>
        </authorList>
    </citation>
    <scope>NUCLEOTIDE SEQUENCE</scope>
    <source>
        <strain evidence="1">CB-2022</strain>
    </source>
</reference>
<evidence type="ECO:0000313" key="2">
    <source>
        <dbReference type="Proteomes" id="UP000831701"/>
    </source>
</evidence>
<evidence type="ECO:0000313" key="1">
    <source>
        <dbReference type="EMBL" id="KAI3376557.1"/>
    </source>
</evidence>
<keyword evidence="2" id="KW-1185">Reference proteome</keyword>
<accession>A0ACB8X8A8</accession>
<dbReference type="EMBL" id="CM041532">
    <property type="protein sequence ID" value="KAI3376557.1"/>
    <property type="molecule type" value="Genomic_DNA"/>
</dbReference>
<name>A0ACB8X8A8_9TELE</name>
<dbReference type="Proteomes" id="UP000831701">
    <property type="component" value="Chromosome 2"/>
</dbReference>
<organism evidence="1 2">
    <name type="scientific">Scortum barcoo</name>
    <name type="common">barcoo grunter</name>
    <dbReference type="NCBI Taxonomy" id="214431"/>
    <lineage>
        <taxon>Eukaryota</taxon>
        <taxon>Metazoa</taxon>
        <taxon>Chordata</taxon>
        <taxon>Craniata</taxon>
        <taxon>Vertebrata</taxon>
        <taxon>Euteleostomi</taxon>
        <taxon>Actinopterygii</taxon>
        <taxon>Neopterygii</taxon>
        <taxon>Teleostei</taxon>
        <taxon>Neoteleostei</taxon>
        <taxon>Acanthomorphata</taxon>
        <taxon>Eupercaria</taxon>
        <taxon>Centrarchiformes</taxon>
        <taxon>Terapontoidei</taxon>
        <taxon>Terapontidae</taxon>
        <taxon>Scortum</taxon>
    </lineage>
</organism>